<dbReference type="SMART" id="SM00952">
    <property type="entry name" value="RAP"/>
    <property type="match status" value="1"/>
</dbReference>
<dbReference type="EMBL" id="GFAC01002152">
    <property type="protein sequence ID" value="JAT97036.1"/>
    <property type="molecule type" value="mRNA"/>
</dbReference>
<dbReference type="AlphaFoldDB" id="A0A1E1XD59"/>
<name>A0A1E1XD59_9ACAR</name>
<dbReference type="GO" id="GO:0005759">
    <property type="term" value="C:mitochondrial matrix"/>
    <property type="evidence" value="ECO:0007669"/>
    <property type="project" value="TreeGrafter"/>
</dbReference>
<dbReference type="GO" id="GO:0035770">
    <property type="term" value="C:ribonucleoprotein granule"/>
    <property type="evidence" value="ECO:0007669"/>
    <property type="project" value="TreeGrafter"/>
</dbReference>
<dbReference type="PANTHER" id="PTHR21228">
    <property type="entry name" value="FAST LEU-RICH DOMAIN-CONTAINING"/>
    <property type="match status" value="1"/>
</dbReference>
<reference evidence="2" key="1">
    <citation type="journal article" date="2017" name="Front. Cell. Infect. Microbiol.">
        <title>The Distinct Transcriptional Response of the Midgut of Amblyomma sculptum and Amblyomma aureolatum Ticks to Rickettsia rickettsii Correlates to Their Differences in Susceptibility to Infection.</title>
        <authorList>
            <person name="Martins L.A."/>
            <person name="Galletti M.F.B.M."/>
            <person name="Ribeiro J.M."/>
            <person name="Fujita A."/>
            <person name="Costa F.B."/>
            <person name="Labruna M.B."/>
            <person name="Daffre S."/>
            <person name="Fogaca A.C."/>
        </authorList>
    </citation>
    <scope>NUCLEOTIDE SEQUENCE</scope>
</reference>
<dbReference type="InterPro" id="IPR013579">
    <property type="entry name" value="FAST_2"/>
</dbReference>
<evidence type="ECO:0000313" key="2">
    <source>
        <dbReference type="EMBL" id="JAT97036.1"/>
    </source>
</evidence>
<feature type="non-terminal residue" evidence="2">
    <location>
        <position position="1"/>
    </location>
</feature>
<dbReference type="InterPro" id="IPR013584">
    <property type="entry name" value="RAP"/>
</dbReference>
<dbReference type="Pfam" id="PF08368">
    <property type="entry name" value="FAST_2"/>
    <property type="match status" value="1"/>
</dbReference>
<dbReference type="Pfam" id="PF08373">
    <property type="entry name" value="RAP"/>
    <property type="match status" value="1"/>
</dbReference>
<organism evidence="2">
    <name type="scientific">Amblyomma aureolatum</name>
    <dbReference type="NCBI Taxonomy" id="187763"/>
    <lineage>
        <taxon>Eukaryota</taxon>
        <taxon>Metazoa</taxon>
        <taxon>Ecdysozoa</taxon>
        <taxon>Arthropoda</taxon>
        <taxon>Chelicerata</taxon>
        <taxon>Arachnida</taxon>
        <taxon>Acari</taxon>
        <taxon>Parasitiformes</taxon>
        <taxon>Ixodida</taxon>
        <taxon>Ixodoidea</taxon>
        <taxon>Ixodidae</taxon>
        <taxon>Amblyomminae</taxon>
        <taxon>Amblyomma</taxon>
    </lineage>
</organism>
<dbReference type="InterPro" id="IPR050870">
    <property type="entry name" value="FAST_kinase"/>
</dbReference>
<dbReference type="GO" id="GO:0003723">
    <property type="term" value="F:RNA binding"/>
    <property type="evidence" value="ECO:0007669"/>
    <property type="project" value="TreeGrafter"/>
</dbReference>
<accession>A0A1E1XD59</accession>
<evidence type="ECO:0000259" key="1">
    <source>
        <dbReference type="PROSITE" id="PS51286"/>
    </source>
</evidence>
<sequence length="786" mass="88022">LVYAAQAVVSLWDLKKLSDNLNKSFDATAALSSPDFNTLMNQLHHDCSSLSDTCLTAVLVSLKRLLHEPAIPVYHALLSEASLRCSSFNLQDLSRFIVSLNQSKNVALAYQCLALERLQHLLPLCSTEQELKCAAISLRRLVHLLSPSLITAFCSKASEILTPASQIHTLLRCLPVTCLEPQHNRHDSCMVKALTYMNALMESLDPVDLASLADVVGEAQCNANDTLKLIQNRARQLYKQEPSISVAHSLVMGPSLQQRERLELESSLHKLLDSDLSHRSIVHFADIIMWLPVTNEDILASFWSLAADSSNLSLVHLIRRYLGCYQQTHFRSEPFESVLLEWSKEKLESAWKLGSVALAAQCLLTLELSAVSPESVERLNSLLGQLASWSLLELSLGLRAAERMSPGVKGRRRVLAPLLMDLKTNVHGEIRRRVEMTQTLAELTILMISNKVLWSSRGHHEQLKESIAARCAVLMDSASPRALASFCKALTLERLWLPDCLNRTVACAADDPEWLFPITLCHLPFVCFVSGHIPDRVEQLAKVVNSSLLRHFDDLPTAELLQAAVALGFFQCLESDLIHRIFSLPFMERLDQELTGSVASNHRDRQVRELLATLNRIVCLDFPEELVPWFHEQYYTARAVNAQRRFTFLERDVRDNLAHVLGGSEFVQGHVLAPYSYYLKLSCVLDASKQPVAVNSSSGDPHKASQSEVPALFSAGHKRIAVLVLGETCFCENYPQLTGYQQLKIRHLEILGYQLVLVPFYEWNSMKLAEPGAKQDYLHAKVFGVS</sequence>
<feature type="domain" description="RAP" evidence="1">
    <location>
        <begin position="720"/>
        <end position="780"/>
    </location>
</feature>
<keyword evidence="2" id="KW-0808">Transferase</keyword>
<dbReference type="PANTHER" id="PTHR21228:SF72">
    <property type="entry name" value="LD32258P"/>
    <property type="match status" value="1"/>
</dbReference>
<keyword evidence="2" id="KW-0418">Kinase</keyword>
<dbReference type="GO" id="GO:0016301">
    <property type="term" value="F:kinase activity"/>
    <property type="evidence" value="ECO:0007669"/>
    <property type="project" value="UniProtKB-KW"/>
</dbReference>
<protein>
    <submittedName>
        <fullName evidence="2">Putative fast kinase domain-containing protein 1</fullName>
    </submittedName>
</protein>
<dbReference type="PROSITE" id="PS51286">
    <property type="entry name" value="RAP"/>
    <property type="match status" value="1"/>
</dbReference>
<proteinExistence type="evidence at transcript level"/>
<dbReference type="GO" id="GO:0000963">
    <property type="term" value="P:mitochondrial RNA processing"/>
    <property type="evidence" value="ECO:0007669"/>
    <property type="project" value="TreeGrafter"/>
</dbReference>
<dbReference type="GO" id="GO:0044528">
    <property type="term" value="P:regulation of mitochondrial mRNA stability"/>
    <property type="evidence" value="ECO:0007669"/>
    <property type="project" value="TreeGrafter"/>
</dbReference>